<accession>A0ABP5KXC2</accession>
<sequence>MPVTYNSDSAADPDFYAHLMTERYGPLRLIFAERNRPAPPRATWRLPPATPDPRAAQHRAELLAALNDRPQAHPETAA</sequence>
<keyword evidence="3" id="KW-1185">Reference proteome</keyword>
<dbReference type="RefSeq" id="WP_344462440.1">
    <property type="nucleotide sequence ID" value="NZ_BAAANT010000007.1"/>
</dbReference>
<proteinExistence type="predicted"/>
<evidence type="ECO:0000313" key="3">
    <source>
        <dbReference type="Proteomes" id="UP001422759"/>
    </source>
</evidence>
<comment type="caution">
    <text evidence="2">The sequence shown here is derived from an EMBL/GenBank/DDBJ whole genome shotgun (WGS) entry which is preliminary data.</text>
</comment>
<name>A0ABP5KXC2_9ACTN</name>
<organism evidence="2 3">
    <name type="scientific">Kitasatospora kazusensis</name>
    <dbReference type="NCBI Taxonomy" id="407974"/>
    <lineage>
        <taxon>Bacteria</taxon>
        <taxon>Bacillati</taxon>
        <taxon>Actinomycetota</taxon>
        <taxon>Actinomycetes</taxon>
        <taxon>Kitasatosporales</taxon>
        <taxon>Streptomycetaceae</taxon>
        <taxon>Kitasatospora</taxon>
    </lineage>
</organism>
<gene>
    <name evidence="2" type="ORF">GCM10009760_16880</name>
</gene>
<evidence type="ECO:0000313" key="2">
    <source>
        <dbReference type="EMBL" id="GAA2136962.1"/>
    </source>
</evidence>
<feature type="region of interest" description="Disordered" evidence="1">
    <location>
        <begin position="36"/>
        <end position="78"/>
    </location>
</feature>
<dbReference type="Proteomes" id="UP001422759">
    <property type="component" value="Unassembled WGS sequence"/>
</dbReference>
<evidence type="ECO:0000256" key="1">
    <source>
        <dbReference type="SAM" id="MobiDB-lite"/>
    </source>
</evidence>
<reference evidence="3" key="1">
    <citation type="journal article" date="2019" name="Int. J. Syst. Evol. Microbiol.">
        <title>The Global Catalogue of Microorganisms (GCM) 10K type strain sequencing project: providing services to taxonomists for standard genome sequencing and annotation.</title>
        <authorList>
            <consortium name="The Broad Institute Genomics Platform"/>
            <consortium name="The Broad Institute Genome Sequencing Center for Infectious Disease"/>
            <person name="Wu L."/>
            <person name="Ma J."/>
        </authorList>
    </citation>
    <scope>NUCLEOTIDE SEQUENCE [LARGE SCALE GENOMIC DNA]</scope>
    <source>
        <strain evidence="3">JCM 14560</strain>
    </source>
</reference>
<dbReference type="EMBL" id="BAAANT010000007">
    <property type="protein sequence ID" value="GAA2136962.1"/>
    <property type="molecule type" value="Genomic_DNA"/>
</dbReference>
<protein>
    <submittedName>
        <fullName evidence="2">Uncharacterized protein</fullName>
    </submittedName>
</protein>